<keyword evidence="7" id="KW-0092">Biotin</keyword>
<accession>A0A381UXI5</accession>
<keyword evidence="4" id="KW-0479">Metal-binding</keyword>
<dbReference type="InterPro" id="IPR011053">
    <property type="entry name" value="Single_hybrid_motif"/>
</dbReference>
<evidence type="ECO:0000259" key="9">
    <source>
        <dbReference type="PROSITE" id="PS50975"/>
    </source>
</evidence>
<dbReference type="SUPFAM" id="SSF51246">
    <property type="entry name" value="Rudiment single hybrid motif"/>
    <property type="match status" value="1"/>
</dbReference>
<dbReference type="InterPro" id="IPR011761">
    <property type="entry name" value="ATP-grasp"/>
</dbReference>
<dbReference type="PROSITE" id="PS00867">
    <property type="entry name" value="CPSASE_2"/>
    <property type="match status" value="1"/>
</dbReference>
<dbReference type="GO" id="GO:0005737">
    <property type="term" value="C:cytoplasm"/>
    <property type="evidence" value="ECO:0007669"/>
    <property type="project" value="TreeGrafter"/>
</dbReference>
<dbReference type="FunFam" id="3.40.50.20:FF:000010">
    <property type="entry name" value="Propionyl-CoA carboxylase subunit alpha"/>
    <property type="match status" value="1"/>
</dbReference>
<keyword evidence="6" id="KW-0067">ATP-binding</keyword>
<dbReference type="CDD" id="cd07937">
    <property type="entry name" value="DRE_TIM_PC_TC_5S"/>
    <property type="match status" value="1"/>
</dbReference>
<evidence type="ECO:0000313" key="12">
    <source>
        <dbReference type="EMBL" id="SVA31683.1"/>
    </source>
</evidence>
<proteinExistence type="predicted"/>
<sequence>MSIKTFAKLLVANRSEIAIRICRAATELGIKTVAIYSHEDRFALHRFKADESYLVGEGKRPVQAYLDIEDIIRIAKEADVDAIHPGYGFLSENPDFVRACEEAGITFVGPSTDIMEKFGNKVSARNVANAAGVPTVPASKPLSDDEDEIKKIAAEVGYPIMLKASWGGGGRGMRAIENEDELLAQVASGKRESKAAFGNDEVYLEKLIRRARHIEVQILADLHGNVVHLYERECSMQRRNQKVVERAPAPYLSDDERNAICNSALTLTQSAGYQNAGTVEFLWDVDDGKFYFIEVNPRVQVEHTVTEEVTGIDIVKAQIRIAAGGHIGQVKETGVPLQEDIKLNGHALQCRLTTEDPLENFVPDYGRITAYRGATGFGVRLDGGTAFSGAVITPFYDSMLEKVTAWGTTPGETVKRMDRALREFRIRGVSTNLLFLEKLINHKDFVEGNYTTRFIDETEELFDFPERKDRATKLLNFMGGVIVNGNDEVAGRPVPKNPPAIKVPPIKGGALPEGSKNLLQSDGAEAVAKWILGQKQVLITDTTMRDAHQSLFATRMRSKDLISIAPYMAENLSNLFSLECWGGATFDVAMRFLKECPWQRLNQIRDAVPNVMLQMLLRASNGVGYKNYPDDVVRYFTEQAAKEGVDVFRVFDSLNWVENMRVAMDAVNESGKICEAAICYSGDLTNPKEDKYTLPYYVDMAKQLEKAGAHIIGIKDMAGLVKPDAARQLVSALKQEVGIPLHFHTHDTSGIAAASVLAAVDAGVDIVDAAFDVMSGLTSQPNLGSIHAALKHSERTTGLDDEALMTVNNYWEDVRRHYAGFEAGVKAGASDVYIHEMPGGQYTNLKEQARSLGLEQKWPQVAKTYASVNEMFGNIVKVTPSSKVVGDMALYMMTSELTPEQVLDPNKDIAFPASVIEFFKGELGQPMGGFPKALQDKVLKGEIALTERPGANLKPLDLDAERAELEDALEVKISDAELASYLMYPKVFKTYMQDRADFSDLSVLPTDIFFYGLETGREATVEIEKGKTLIIRCLALSEADNEGVRKVFFELNGQPRTVRIADKSASGNGTSVQKADPLNDGHVGAPMPGLVANFAVNVGDDVEKGDRLFTMEAMKMETAVYTETAGKIKQILLGAGKRVEAHDLVLIIDVS</sequence>
<dbReference type="Pfam" id="PF00289">
    <property type="entry name" value="Biotin_carb_N"/>
    <property type="match status" value="1"/>
</dbReference>
<protein>
    <recommendedName>
        <fullName evidence="2">pyruvate carboxylase</fullName>
        <ecNumber evidence="2">6.4.1.1</ecNumber>
    </recommendedName>
</protein>
<dbReference type="InterPro" id="IPR016185">
    <property type="entry name" value="PreATP-grasp_dom_sf"/>
</dbReference>
<dbReference type="InterPro" id="IPR000089">
    <property type="entry name" value="Biotin_lipoyl"/>
</dbReference>
<evidence type="ECO:0000256" key="3">
    <source>
        <dbReference type="ARBA" id="ARBA00022598"/>
    </source>
</evidence>
<dbReference type="Pfam" id="PF02786">
    <property type="entry name" value="CPSase_L_D2"/>
    <property type="match status" value="1"/>
</dbReference>
<dbReference type="NCBIfam" id="NF006761">
    <property type="entry name" value="PRK09282.1"/>
    <property type="match status" value="1"/>
</dbReference>
<dbReference type="SUPFAM" id="SSF51569">
    <property type="entry name" value="Aldolase"/>
    <property type="match status" value="1"/>
</dbReference>
<dbReference type="PANTHER" id="PTHR43778">
    <property type="entry name" value="PYRUVATE CARBOXYLASE"/>
    <property type="match status" value="1"/>
</dbReference>
<dbReference type="SUPFAM" id="SSF89000">
    <property type="entry name" value="post-HMGL domain-like"/>
    <property type="match status" value="1"/>
</dbReference>
<feature type="domain" description="Biotin carboxylation" evidence="10">
    <location>
        <begin position="5"/>
        <end position="460"/>
    </location>
</feature>
<gene>
    <name evidence="12" type="ORF">METZ01_LOCUS84537</name>
</gene>
<dbReference type="CDD" id="cd06850">
    <property type="entry name" value="biotinyl_domain"/>
    <property type="match status" value="1"/>
</dbReference>
<dbReference type="Pfam" id="PF00682">
    <property type="entry name" value="HMGL-like"/>
    <property type="match status" value="1"/>
</dbReference>
<evidence type="ECO:0000259" key="8">
    <source>
        <dbReference type="PROSITE" id="PS50968"/>
    </source>
</evidence>
<dbReference type="AlphaFoldDB" id="A0A381UXI5"/>
<evidence type="ECO:0000256" key="4">
    <source>
        <dbReference type="ARBA" id="ARBA00022723"/>
    </source>
</evidence>
<evidence type="ECO:0000259" key="11">
    <source>
        <dbReference type="PROSITE" id="PS50991"/>
    </source>
</evidence>
<dbReference type="InterPro" id="IPR005481">
    <property type="entry name" value="BC-like_N"/>
</dbReference>
<dbReference type="GO" id="GO:0046872">
    <property type="term" value="F:metal ion binding"/>
    <property type="evidence" value="ECO:0007669"/>
    <property type="project" value="UniProtKB-KW"/>
</dbReference>
<dbReference type="EMBL" id="UINC01007148">
    <property type="protein sequence ID" value="SVA31683.1"/>
    <property type="molecule type" value="Genomic_DNA"/>
</dbReference>
<evidence type="ECO:0000256" key="6">
    <source>
        <dbReference type="ARBA" id="ARBA00022840"/>
    </source>
</evidence>
<dbReference type="PROSITE" id="PS00866">
    <property type="entry name" value="CPSASE_1"/>
    <property type="match status" value="1"/>
</dbReference>
<dbReference type="FunFam" id="3.30.1490.20:FF:000003">
    <property type="entry name" value="acetyl-CoA carboxylase isoform X1"/>
    <property type="match status" value="1"/>
</dbReference>
<dbReference type="FunFam" id="3.20.20.70:FF:000033">
    <property type="entry name" value="Pyruvate carboxylase"/>
    <property type="match status" value="1"/>
</dbReference>
<dbReference type="GO" id="GO:0004736">
    <property type="term" value="F:pyruvate carboxylase activity"/>
    <property type="evidence" value="ECO:0007669"/>
    <property type="project" value="UniProtKB-EC"/>
</dbReference>
<evidence type="ECO:0000256" key="1">
    <source>
        <dbReference type="ARBA" id="ARBA00001953"/>
    </source>
</evidence>
<dbReference type="InterPro" id="IPR003379">
    <property type="entry name" value="Carboxylase_cons_dom"/>
</dbReference>
<dbReference type="Pfam" id="PF00364">
    <property type="entry name" value="Biotin_lipoyl"/>
    <property type="match status" value="1"/>
</dbReference>
<dbReference type="GO" id="GO:0006094">
    <property type="term" value="P:gluconeogenesis"/>
    <property type="evidence" value="ECO:0007669"/>
    <property type="project" value="InterPro"/>
</dbReference>
<dbReference type="PIRSF" id="PIRSF001594">
    <property type="entry name" value="Pyruv_carbox"/>
    <property type="match status" value="1"/>
</dbReference>
<name>A0A381UXI5_9ZZZZ</name>
<dbReference type="PANTHER" id="PTHR43778:SF2">
    <property type="entry name" value="PYRUVATE CARBOXYLASE, MITOCHONDRIAL"/>
    <property type="match status" value="1"/>
</dbReference>
<dbReference type="SUPFAM" id="SSF52440">
    <property type="entry name" value="PreATP-grasp domain"/>
    <property type="match status" value="1"/>
</dbReference>
<evidence type="ECO:0000256" key="7">
    <source>
        <dbReference type="ARBA" id="ARBA00023267"/>
    </source>
</evidence>
<dbReference type="PROSITE" id="PS50968">
    <property type="entry name" value="BIOTINYL_LIPOYL"/>
    <property type="match status" value="1"/>
</dbReference>
<comment type="cofactor">
    <cofactor evidence="1">
        <name>biotin</name>
        <dbReference type="ChEBI" id="CHEBI:57586"/>
    </cofactor>
</comment>
<dbReference type="Gene3D" id="2.40.50.100">
    <property type="match status" value="1"/>
</dbReference>
<evidence type="ECO:0000256" key="5">
    <source>
        <dbReference type="ARBA" id="ARBA00022741"/>
    </source>
</evidence>
<dbReference type="InterPro" id="IPR005479">
    <property type="entry name" value="CPAse_ATP-bd"/>
</dbReference>
<dbReference type="Pfam" id="PF02436">
    <property type="entry name" value="PYC_OADA"/>
    <property type="match status" value="1"/>
</dbReference>
<dbReference type="Gene3D" id="3.20.20.70">
    <property type="entry name" value="Aldolase class I"/>
    <property type="match status" value="1"/>
</dbReference>
<organism evidence="12">
    <name type="scientific">marine metagenome</name>
    <dbReference type="NCBI Taxonomy" id="408172"/>
    <lineage>
        <taxon>unclassified sequences</taxon>
        <taxon>metagenomes</taxon>
        <taxon>ecological metagenomes</taxon>
    </lineage>
</organism>
<dbReference type="NCBIfam" id="NF009554">
    <property type="entry name" value="PRK12999.1"/>
    <property type="match status" value="1"/>
</dbReference>
<dbReference type="NCBIfam" id="TIGR01235">
    <property type="entry name" value="pyruv_carbox"/>
    <property type="match status" value="1"/>
</dbReference>
<dbReference type="FunFam" id="2.40.50.100:FF:000003">
    <property type="entry name" value="Acetyl-CoA carboxylase biotin carboxyl carrier protein"/>
    <property type="match status" value="1"/>
</dbReference>
<reference evidence="12" key="1">
    <citation type="submission" date="2018-05" db="EMBL/GenBank/DDBJ databases">
        <authorList>
            <person name="Lanie J.A."/>
            <person name="Ng W.-L."/>
            <person name="Kazmierczak K.M."/>
            <person name="Andrzejewski T.M."/>
            <person name="Davidsen T.M."/>
            <person name="Wayne K.J."/>
            <person name="Tettelin H."/>
            <person name="Glass J.I."/>
            <person name="Rusch D."/>
            <person name="Podicherti R."/>
            <person name="Tsui H.-C.T."/>
            <person name="Winkler M.E."/>
        </authorList>
    </citation>
    <scope>NUCLEOTIDE SEQUENCE</scope>
</reference>
<feature type="domain" description="Pyruvate carboxyltransferase" evidence="11">
    <location>
        <begin position="537"/>
        <end position="805"/>
    </location>
</feature>
<feature type="domain" description="ATP-grasp" evidence="9">
    <location>
        <begin position="125"/>
        <end position="323"/>
    </location>
</feature>
<evidence type="ECO:0000259" key="10">
    <source>
        <dbReference type="PROSITE" id="PS50979"/>
    </source>
</evidence>
<evidence type="ECO:0000256" key="2">
    <source>
        <dbReference type="ARBA" id="ARBA00013057"/>
    </source>
</evidence>
<dbReference type="InterPro" id="IPR011054">
    <property type="entry name" value="Rudment_hybrid_motif"/>
</dbReference>
<dbReference type="PROSITE" id="PS50991">
    <property type="entry name" value="PYR_CT"/>
    <property type="match status" value="1"/>
</dbReference>
<dbReference type="PROSITE" id="PS50979">
    <property type="entry name" value="BC"/>
    <property type="match status" value="1"/>
</dbReference>
<dbReference type="Pfam" id="PF02785">
    <property type="entry name" value="Biotin_carb_C"/>
    <property type="match status" value="1"/>
</dbReference>
<dbReference type="SUPFAM" id="SSF51230">
    <property type="entry name" value="Single hybrid motif"/>
    <property type="match status" value="1"/>
</dbReference>
<dbReference type="EC" id="6.4.1.1" evidence="2"/>
<dbReference type="SMART" id="SM00878">
    <property type="entry name" value="Biotin_carb_C"/>
    <property type="match status" value="1"/>
</dbReference>
<dbReference type="InterPro" id="IPR055268">
    <property type="entry name" value="PCB-like"/>
</dbReference>
<dbReference type="InterPro" id="IPR005482">
    <property type="entry name" value="Biotin_COase_C"/>
</dbReference>
<dbReference type="InterPro" id="IPR011764">
    <property type="entry name" value="Biotin_carboxylation_dom"/>
</dbReference>
<dbReference type="InterPro" id="IPR005930">
    <property type="entry name" value="Pyruv_COase"/>
</dbReference>
<dbReference type="GO" id="GO:0005524">
    <property type="term" value="F:ATP binding"/>
    <property type="evidence" value="ECO:0007669"/>
    <property type="project" value="UniProtKB-KW"/>
</dbReference>
<dbReference type="InterPro" id="IPR000891">
    <property type="entry name" value="PYR_CT"/>
</dbReference>
<keyword evidence="3" id="KW-0436">Ligase</keyword>
<dbReference type="Gene3D" id="3.30.470.20">
    <property type="entry name" value="ATP-grasp fold, B domain"/>
    <property type="match status" value="1"/>
</dbReference>
<dbReference type="InterPro" id="IPR013785">
    <property type="entry name" value="Aldolase_TIM"/>
</dbReference>
<feature type="domain" description="Lipoyl-binding" evidence="8">
    <location>
        <begin position="1071"/>
        <end position="1149"/>
    </location>
</feature>
<keyword evidence="5" id="KW-0547">Nucleotide-binding</keyword>
<dbReference type="SUPFAM" id="SSF56059">
    <property type="entry name" value="Glutathione synthetase ATP-binding domain-like"/>
    <property type="match status" value="1"/>
</dbReference>
<dbReference type="PROSITE" id="PS50975">
    <property type="entry name" value="ATP_GRASP"/>
    <property type="match status" value="1"/>
</dbReference>